<dbReference type="GO" id="GO:0005739">
    <property type="term" value="C:mitochondrion"/>
    <property type="evidence" value="ECO:0007669"/>
    <property type="project" value="TreeGrafter"/>
</dbReference>
<dbReference type="GO" id="GO:0010133">
    <property type="term" value="P:L-proline catabolic process to L-glutamate"/>
    <property type="evidence" value="ECO:0007669"/>
    <property type="project" value="TreeGrafter"/>
</dbReference>
<dbReference type="InterPro" id="IPR002872">
    <property type="entry name" value="Proline_DH_dom"/>
</dbReference>
<evidence type="ECO:0000256" key="5">
    <source>
        <dbReference type="RuleBase" id="RU364054"/>
    </source>
</evidence>
<evidence type="ECO:0000256" key="4">
    <source>
        <dbReference type="ARBA" id="ARBA00023062"/>
    </source>
</evidence>
<comment type="caution">
    <text evidence="7">The sequence shown here is derived from an EMBL/GenBank/DDBJ whole genome shotgun (WGS) entry which is preliminary data.</text>
</comment>
<keyword evidence="3 5" id="KW-0560">Oxidoreductase</keyword>
<dbReference type="GO" id="GO:0071949">
    <property type="term" value="F:FAD binding"/>
    <property type="evidence" value="ECO:0007669"/>
    <property type="project" value="TreeGrafter"/>
</dbReference>
<keyword evidence="5" id="KW-0274">FAD</keyword>
<feature type="domain" description="Proline dehydrogenase" evidence="6">
    <location>
        <begin position="204"/>
        <end position="397"/>
    </location>
</feature>
<gene>
    <name evidence="7" type="ORF">PYX00_005103</name>
</gene>
<reference evidence="7" key="1">
    <citation type="journal article" date="2024" name="Gigascience">
        <title>Chromosome-level genome of the poultry shaft louse Menopon gallinae provides insight into the host-switching and adaptive evolution of parasitic lice.</title>
        <authorList>
            <person name="Xu Y."/>
            <person name="Ma L."/>
            <person name="Liu S."/>
            <person name="Liang Y."/>
            <person name="Liu Q."/>
            <person name="He Z."/>
            <person name="Tian L."/>
            <person name="Duan Y."/>
            <person name="Cai W."/>
            <person name="Li H."/>
            <person name="Song F."/>
        </authorList>
    </citation>
    <scope>NUCLEOTIDE SEQUENCE</scope>
    <source>
        <strain evidence="7">Cailab_2023a</strain>
    </source>
</reference>
<dbReference type="PANTHER" id="PTHR13914:SF0">
    <property type="entry name" value="PROLINE DEHYDROGENASE 1, MITOCHONDRIAL"/>
    <property type="match status" value="1"/>
</dbReference>
<proteinExistence type="inferred from homology"/>
<comment type="similarity">
    <text evidence="2 5">Belongs to the proline oxidase family.</text>
</comment>
<dbReference type="EMBL" id="JARGDH010000003">
    <property type="protein sequence ID" value="KAL0271956.1"/>
    <property type="molecule type" value="Genomic_DNA"/>
</dbReference>
<evidence type="ECO:0000256" key="3">
    <source>
        <dbReference type="ARBA" id="ARBA00023002"/>
    </source>
</evidence>
<dbReference type="PANTHER" id="PTHR13914">
    <property type="entry name" value="PROLINE OXIDASE"/>
    <property type="match status" value="1"/>
</dbReference>
<dbReference type="Gene3D" id="3.20.20.220">
    <property type="match status" value="1"/>
</dbReference>
<dbReference type="InterPro" id="IPR015659">
    <property type="entry name" value="Proline_oxidase"/>
</dbReference>
<evidence type="ECO:0000259" key="6">
    <source>
        <dbReference type="Pfam" id="PF01619"/>
    </source>
</evidence>
<sequence length="435" mass="50097">MYSFGVRVILDYAAEDDISSEKAESLEKKALQDIKTELPQYQVPSQNLDRRQKVVSARVFFYENEAECEKNMAYFLRCIEVAANSTYNTGMSAIKLTALCNPKILLQISEVITKSRRYLEQIHKAGNSSAPVIKHHVAKEKLKEYLTHLAKDPETAQKFLNMMTSDDEGIIHLFPWSGILNDEFEVNETFQVLDLNTGEMVRFMTQLTKEEVKQFKNTIRRFNTVLQTAADANTSYDEVVADLEQARRQNFFFRCKLVRGAYMEQERERAAKMNYPDPIQPTVMASTENYHKTFAECLRQINELRKQGVTEKRIVVMVASHNEDTIRMAIQKMDEMGIDPGQGTVIFGQLLGMCDFITYSLAAGGYKIYKYVPFGPVKEVLPYLSRRATENRGILQNIKKEKRMLRKEIIRRLLTLNLNRNPVGPIKPPREDTAQ</sequence>
<dbReference type="InterPro" id="IPR029041">
    <property type="entry name" value="FAD-linked_oxidoreductase-like"/>
</dbReference>
<evidence type="ECO:0000256" key="1">
    <source>
        <dbReference type="ARBA" id="ARBA00004739"/>
    </source>
</evidence>
<keyword evidence="5" id="KW-0285">Flavoprotein</keyword>
<keyword evidence="4 5" id="KW-0642">Proline metabolism</keyword>
<dbReference type="AlphaFoldDB" id="A0AAW2HQP1"/>
<dbReference type="SUPFAM" id="SSF51730">
    <property type="entry name" value="FAD-linked oxidoreductase"/>
    <property type="match status" value="1"/>
</dbReference>
<protein>
    <recommendedName>
        <fullName evidence="5">Proline dehydrogenase</fullName>
        <ecNumber evidence="5">1.5.5.2</ecNumber>
    </recommendedName>
</protein>
<comment type="function">
    <text evidence="5">Converts proline to delta-1-pyrroline-5-carboxylate.</text>
</comment>
<comment type="cofactor">
    <cofactor evidence="5">
        <name>FAD</name>
        <dbReference type="ChEBI" id="CHEBI:57692"/>
    </cofactor>
</comment>
<comment type="catalytic activity">
    <reaction evidence="5">
        <text>L-proline + a quinone = (S)-1-pyrroline-5-carboxylate + a quinol + H(+)</text>
        <dbReference type="Rhea" id="RHEA:23784"/>
        <dbReference type="ChEBI" id="CHEBI:15378"/>
        <dbReference type="ChEBI" id="CHEBI:17388"/>
        <dbReference type="ChEBI" id="CHEBI:24646"/>
        <dbReference type="ChEBI" id="CHEBI:60039"/>
        <dbReference type="ChEBI" id="CHEBI:132124"/>
        <dbReference type="EC" id="1.5.5.2"/>
    </reaction>
</comment>
<accession>A0AAW2HQP1</accession>
<evidence type="ECO:0000313" key="7">
    <source>
        <dbReference type="EMBL" id="KAL0271956.1"/>
    </source>
</evidence>
<dbReference type="Pfam" id="PF01619">
    <property type="entry name" value="Pro_dh"/>
    <property type="match status" value="1"/>
</dbReference>
<name>A0AAW2HQP1_9NEOP</name>
<organism evidence="7">
    <name type="scientific">Menopon gallinae</name>
    <name type="common">poultry shaft louse</name>
    <dbReference type="NCBI Taxonomy" id="328185"/>
    <lineage>
        <taxon>Eukaryota</taxon>
        <taxon>Metazoa</taxon>
        <taxon>Ecdysozoa</taxon>
        <taxon>Arthropoda</taxon>
        <taxon>Hexapoda</taxon>
        <taxon>Insecta</taxon>
        <taxon>Pterygota</taxon>
        <taxon>Neoptera</taxon>
        <taxon>Paraneoptera</taxon>
        <taxon>Psocodea</taxon>
        <taxon>Troctomorpha</taxon>
        <taxon>Phthiraptera</taxon>
        <taxon>Amblycera</taxon>
        <taxon>Menoponidae</taxon>
        <taxon>Menopon</taxon>
    </lineage>
</organism>
<dbReference type="EC" id="1.5.5.2" evidence="5"/>
<dbReference type="GO" id="GO:0004657">
    <property type="term" value="F:proline dehydrogenase activity"/>
    <property type="evidence" value="ECO:0007669"/>
    <property type="project" value="UniProtKB-EC"/>
</dbReference>
<evidence type="ECO:0000256" key="2">
    <source>
        <dbReference type="ARBA" id="ARBA00005869"/>
    </source>
</evidence>
<comment type="pathway">
    <text evidence="1">Amino-acid degradation; L-proline degradation into L-glutamate; L-glutamate from L-proline: step 1/2.</text>
</comment>